<keyword evidence="2" id="KW-1185">Reference proteome</keyword>
<proteinExistence type="predicted"/>
<reference evidence="1" key="1">
    <citation type="submission" date="2016-08" db="EMBL/GenBank/DDBJ databases">
        <authorList>
            <person name="Ngugi D.K."/>
            <person name="Miyake S."/>
            <person name="Stingl U."/>
        </authorList>
    </citation>
    <scope>NUCLEOTIDE SEQUENCE</scope>
    <source>
        <strain evidence="1">SCG-B11WGA-EpuloA1</strain>
    </source>
</reference>
<name>A0ACC8XBR8_9FIRM</name>
<comment type="caution">
    <text evidence="1">The sequence shown here is derived from an EMBL/GenBank/DDBJ whole genome shotgun (WGS) entry which is preliminary data.</text>
</comment>
<sequence length="177" mass="20808">MKFIIESEKMKATKSNKFVWPDEIPMIVITDYDRELCLTNLGIISIDGDKLGKRITRRSNYSEGIISKLILLEDNHRIGIGEISFKLGEWDFSFEVGIKEYHELIIIYNILTEIQRDQIEERTILELVEKDSTAIEAYHTLMDKEADINELIKMKLGKDYKFIFQKHLNSNMTNRIF</sequence>
<evidence type="ECO:0000313" key="1">
    <source>
        <dbReference type="EMBL" id="ONI39806.1"/>
    </source>
</evidence>
<accession>A0ACC8XBR8</accession>
<evidence type="ECO:0000313" key="2">
    <source>
        <dbReference type="Proteomes" id="UP000188605"/>
    </source>
</evidence>
<gene>
    <name evidence="1" type="ORF">AN396_07050</name>
</gene>
<dbReference type="EMBL" id="LJDB01000060">
    <property type="protein sequence ID" value="ONI39806.1"/>
    <property type="molecule type" value="Genomic_DNA"/>
</dbReference>
<organism evidence="1 2">
    <name type="scientific">Candidatus Epulonipiscium fishelsonii</name>
    <dbReference type="NCBI Taxonomy" id="77094"/>
    <lineage>
        <taxon>Bacteria</taxon>
        <taxon>Bacillati</taxon>
        <taxon>Bacillota</taxon>
        <taxon>Clostridia</taxon>
        <taxon>Lachnospirales</taxon>
        <taxon>Lachnospiraceae</taxon>
        <taxon>Candidatus Epulonipiscium</taxon>
    </lineage>
</organism>
<protein>
    <submittedName>
        <fullName evidence="1">Uncharacterized protein</fullName>
    </submittedName>
</protein>
<dbReference type="Proteomes" id="UP000188605">
    <property type="component" value="Unassembled WGS sequence"/>
</dbReference>